<evidence type="ECO:0000256" key="2">
    <source>
        <dbReference type="ARBA" id="ARBA00038209"/>
    </source>
</evidence>
<keyword evidence="7" id="KW-1185">Reference proteome</keyword>
<evidence type="ECO:0000313" key="6">
    <source>
        <dbReference type="EMBL" id="GAA4433970.1"/>
    </source>
</evidence>
<keyword evidence="1 4" id="KW-0413">Isomerase</keyword>
<feature type="domain" description="UDP-N-acetylglucosamine 2-epimerase" evidence="5">
    <location>
        <begin position="27"/>
        <end position="344"/>
    </location>
</feature>
<sequence>MKKLKILSVFGTRRCAIKMAPVVHHLAQIDTIEHRSCSTGQHQPLLDDLLPFLGIAPDYELSVVKPGQSASEIIAAILTGMKSVLQDFCPDWLLVHGDTGTCLAASLAAFYEKIKIGHVEAGLRSYTRSSPFPGEANRFMTDFLATLHFAPTNRNALNLLREGVRPKSIAVTGHTLEETLLQTLKNTPTFSEALSIEVKNAFEAARKVLLVACQFSENREQPLDSLCTALVRIAQKYPSIQVLFPLHSRPEVREILTARLRGQANIFLSPPLIYPDFVLALRKCWAVITDSGSVQEECAFLKKRALILRENFEGAGKQPAPGQVKIIGTNAEAIEFHLDLFYADNEGRRPRRLPPHPINLSPSRKIAESLLNYDSGYP</sequence>
<dbReference type="CDD" id="cd03786">
    <property type="entry name" value="GTB_UDP-GlcNAc_2-Epimerase"/>
    <property type="match status" value="1"/>
</dbReference>
<dbReference type="EMBL" id="BAABEY010000010">
    <property type="protein sequence ID" value="GAA4433970.1"/>
    <property type="molecule type" value="Genomic_DNA"/>
</dbReference>
<evidence type="ECO:0000256" key="1">
    <source>
        <dbReference type="ARBA" id="ARBA00023235"/>
    </source>
</evidence>
<evidence type="ECO:0000259" key="5">
    <source>
        <dbReference type="Pfam" id="PF02350"/>
    </source>
</evidence>
<dbReference type="Pfam" id="PF02350">
    <property type="entry name" value="Epimerase_2"/>
    <property type="match status" value="1"/>
</dbReference>
<dbReference type="RefSeq" id="WP_345026798.1">
    <property type="nucleotide sequence ID" value="NZ_BAABEY010000010.1"/>
</dbReference>
<gene>
    <name evidence="6" type="primary">wecB_1</name>
    <name evidence="6" type="ORF">GCM10023091_08260</name>
</gene>
<comment type="similarity">
    <text evidence="2 4">Belongs to the UDP-N-acetylglucosamine 2-epimerase family.</text>
</comment>
<reference evidence="7" key="1">
    <citation type="journal article" date="2019" name="Int. J. Syst. Evol. Microbiol.">
        <title>The Global Catalogue of Microorganisms (GCM) 10K type strain sequencing project: providing services to taxonomists for standard genome sequencing and annotation.</title>
        <authorList>
            <consortium name="The Broad Institute Genomics Platform"/>
            <consortium name="The Broad Institute Genome Sequencing Center for Infectious Disease"/>
            <person name="Wu L."/>
            <person name="Ma J."/>
        </authorList>
    </citation>
    <scope>NUCLEOTIDE SEQUENCE [LARGE SCALE GENOMIC DNA]</scope>
    <source>
        <strain evidence="7">JCM 31920</strain>
    </source>
</reference>
<dbReference type="InterPro" id="IPR003331">
    <property type="entry name" value="UDP_GlcNAc_Epimerase_2_dom"/>
</dbReference>
<dbReference type="PANTHER" id="PTHR43174:SF2">
    <property type="entry name" value="UDP-N-ACETYLGLUCOSAMINE 2-EPIMERASE"/>
    <property type="match status" value="1"/>
</dbReference>
<comment type="caution">
    <text evidence="6">The sequence shown here is derived from an EMBL/GenBank/DDBJ whole genome shotgun (WGS) entry which is preliminary data.</text>
</comment>
<evidence type="ECO:0000313" key="7">
    <source>
        <dbReference type="Proteomes" id="UP001501508"/>
    </source>
</evidence>
<dbReference type="NCBIfam" id="TIGR00236">
    <property type="entry name" value="wecB"/>
    <property type="match status" value="1"/>
</dbReference>
<accession>A0ABP8LQS9</accession>
<protein>
    <recommendedName>
        <fullName evidence="3">UDP-N-acetylglucosamine 2-epimerase (non-hydrolyzing)</fullName>
        <ecNumber evidence="3">5.1.3.14</ecNumber>
    </recommendedName>
</protein>
<evidence type="ECO:0000256" key="4">
    <source>
        <dbReference type="RuleBase" id="RU003513"/>
    </source>
</evidence>
<evidence type="ECO:0000256" key="3">
    <source>
        <dbReference type="ARBA" id="ARBA00038858"/>
    </source>
</evidence>
<dbReference type="PANTHER" id="PTHR43174">
    <property type="entry name" value="UDP-N-ACETYLGLUCOSAMINE 2-EPIMERASE"/>
    <property type="match status" value="1"/>
</dbReference>
<name>A0ABP8LQS9_9BACT</name>
<dbReference type="EC" id="5.1.3.14" evidence="3"/>
<dbReference type="SUPFAM" id="SSF53756">
    <property type="entry name" value="UDP-Glycosyltransferase/glycogen phosphorylase"/>
    <property type="match status" value="1"/>
</dbReference>
<proteinExistence type="inferred from homology"/>
<organism evidence="6 7">
    <name type="scientific">Ravibacter arvi</name>
    <dbReference type="NCBI Taxonomy" id="2051041"/>
    <lineage>
        <taxon>Bacteria</taxon>
        <taxon>Pseudomonadati</taxon>
        <taxon>Bacteroidota</taxon>
        <taxon>Cytophagia</taxon>
        <taxon>Cytophagales</taxon>
        <taxon>Spirosomataceae</taxon>
        <taxon>Ravibacter</taxon>
    </lineage>
</organism>
<dbReference type="Proteomes" id="UP001501508">
    <property type="component" value="Unassembled WGS sequence"/>
</dbReference>
<dbReference type="InterPro" id="IPR029767">
    <property type="entry name" value="WecB-like"/>
</dbReference>
<dbReference type="Gene3D" id="3.40.50.2000">
    <property type="entry name" value="Glycogen Phosphorylase B"/>
    <property type="match status" value="2"/>
</dbReference>